<dbReference type="InterPro" id="IPR050445">
    <property type="entry name" value="Bact_polysacc_biosynth/exp"/>
</dbReference>
<feature type="transmembrane region" description="Helical" evidence="1">
    <location>
        <begin position="246"/>
        <end position="266"/>
    </location>
</feature>
<gene>
    <name evidence="2" type="ORF">IE4771_CH00802</name>
</gene>
<sequence length="300" mass="33241">MEFASLNTTRMDTVDSSSNPGNGVDVLDVVLILAKSIRVMIAIPLLGFFIVLAFFFLLPPRFESEALVRMPIERTLLLQSASFLDDAVKTNQWLLAQYEKQYQAREKFRKSLRVVNISGTDIYRLQYIADTPPHAEQALSSILEQLLAASRPSPDRQEELRTRLLSQTNLQQTLQKTLEQLSGSIPGQENQPIEVSGQAVVAIADALEKSNQAILATETSMKGSVSSSDILQVPTRPDEPLAKGSLAKAIGVAAVLFLTMLMWAFVREAFQRAALDKSGLKKIERIKSLLSARRARSLKE</sequence>
<organism evidence="2 3">
    <name type="scientific">Rhizobium etli bv. mimosae str. IE4771</name>
    <dbReference type="NCBI Taxonomy" id="1432050"/>
    <lineage>
        <taxon>Bacteria</taxon>
        <taxon>Pseudomonadati</taxon>
        <taxon>Pseudomonadota</taxon>
        <taxon>Alphaproteobacteria</taxon>
        <taxon>Hyphomicrobiales</taxon>
        <taxon>Rhizobiaceae</taxon>
        <taxon>Rhizobium/Agrobacterium group</taxon>
        <taxon>Rhizobium</taxon>
    </lineage>
</organism>
<accession>A0A060HWJ4</accession>
<dbReference type="PANTHER" id="PTHR32309:SF31">
    <property type="entry name" value="CAPSULAR EXOPOLYSACCHARIDE FAMILY"/>
    <property type="match status" value="1"/>
</dbReference>
<keyword evidence="1" id="KW-0472">Membrane</keyword>
<dbReference type="AlphaFoldDB" id="A0A060HWJ4"/>
<evidence type="ECO:0000256" key="1">
    <source>
        <dbReference type="SAM" id="Phobius"/>
    </source>
</evidence>
<dbReference type="KEGG" id="rei:IE4771_CH00802"/>
<evidence type="ECO:0000313" key="2">
    <source>
        <dbReference type="EMBL" id="AIC25957.1"/>
    </source>
</evidence>
<evidence type="ECO:0008006" key="4">
    <source>
        <dbReference type="Google" id="ProtNLM"/>
    </source>
</evidence>
<keyword evidence="1" id="KW-1133">Transmembrane helix</keyword>
<name>A0A060HWJ4_RHIET</name>
<dbReference type="EMBL" id="CP006986">
    <property type="protein sequence ID" value="AIC25957.1"/>
    <property type="molecule type" value="Genomic_DNA"/>
</dbReference>
<dbReference type="HOGENOM" id="CLU_927104_0_0_5"/>
<keyword evidence="1" id="KW-0812">Transmembrane</keyword>
<reference evidence="2 3" key="1">
    <citation type="submission" date="2013-12" db="EMBL/GenBank/DDBJ databases">
        <title>Complete genome sequence of Rhizobium etli bv. mimosae IE4771.</title>
        <authorList>
            <person name="Bustos P."/>
            <person name="Santamaria R.I."/>
            <person name="Lozano L."/>
            <person name="Ormeno-Orrillo E."/>
            <person name="Rogel M.A."/>
            <person name="Romero D."/>
            <person name="Cevallos M.A."/>
            <person name="Martinez-Romero E."/>
            <person name="Gonzalez V."/>
        </authorList>
    </citation>
    <scope>NUCLEOTIDE SEQUENCE [LARGE SCALE GENOMIC DNA]</scope>
    <source>
        <strain evidence="2 3">IE4771</strain>
    </source>
</reference>
<protein>
    <recommendedName>
        <fullName evidence="4">Polysaccharide chain length determinant N-terminal domain-containing protein</fullName>
    </recommendedName>
</protein>
<dbReference type="OrthoDB" id="9929842at2"/>
<evidence type="ECO:0000313" key="3">
    <source>
        <dbReference type="Proteomes" id="UP000027180"/>
    </source>
</evidence>
<proteinExistence type="predicted"/>
<feature type="transmembrane region" description="Helical" evidence="1">
    <location>
        <begin position="37"/>
        <end position="58"/>
    </location>
</feature>
<dbReference type="Proteomes" id="UP000027180">
    <property type="component" value="Chromosome"/>
</dbReference>
<dbReference type="PANTHER" id="PTHR32309">
    <property type="entry name" value="TYROSINE-PROTEIN KINASE"/>
    <property type="match status" value="1"/>
</dbReference>